<dbReference type="Pfam" id="PF01627">
    <property type="entry name" value="Hpt"/>
    <property type="match status" value="1"/>
</dbReference>
<dbReference type="SMART" id="SM00387">
    <property type="entry name" value="HATPase_c"/>
    <property type="match status" value="1"/>
</dbReference>
<evidence type="ECO:0000313" key="18">
    <source>
        <dbReference type="Proteomes" id="UP001501469"/>
    </source>
</evidence>
<evidence type="ECO:0000256" key="10">
    <source>
        <dbReference type="ARBA" id="ARBA00023012"/>
    </source>
</evidence>
<dbReference type="CDD" id="cd17546">
    <property type="entry name" value="REC_hyHK_CKI1_RcsC-like"/>
    <property type="match status" value="1"/>
</dbReference>
<dbReference type="PRINTS" id="PR00344">
    <property type="entry name" value="BCTRLSENSOR"/>
</dbReference>
<feature type="domain" description="Histidine kinase" evidence="14">
    <location>
        <begin position="185"/>
        <end position="406"/>
    </location>
</feature>
<dbReference type="PANTHER" id="PTHR45339:SF1">
    <property type="entry name" value="HYBRID SIGNAL TRANSDUCTION HISTIDINE KINASE J"/>
    <property type="match status" value="1"/>
</dbReference>
<dbReference type="SUPFAM" id="SSF52172">
    <property type="entry name" value="CheY-like"/>
    <property type="match status" value="1"/>
</dbReference>
<dbReference type="PANTHER" id="PTHR45339">
    <property type="entry name" value="HYBRID SIGNAL TRANSDUCTION HISTIDINE KINASE J"/>
    <property type="match status" value="1"/>
</dbReference>
<keyword evidence="8" id="KW-0067">ATP-binding</keyword>
<feature type="modified residue" description="Phosphohistidine" evidence="12">
    <location>
        <position position="618"/>
    </location>
</feature>
<evidence type="ECO:0000256" key="5">
    <source>
        <dbReference type="ARBA" id="ARBA00022553"/>
    </source>
</evidence>
<evidence type="ECO:0000256" key="3">
    <source>
        <dbReference type="ARBA" id="ARBA00012438"/>
    </source>
</evidence>
<evidence type="ECO:0000256" key="13">
    <source>
        <dbReference type="PROSITE-ProRule" id="PRU00169"/>
    </source>
</evidence>
<keyword evidence="7" id="KW-0547">Nucleotide-binding</keyword>
<dbReference type="SUPFAM" id="SSF47384">
    <property type="entry name" value="Homodimeric domain of signal transducing histidine kinase"/>
    <property type="match status" value="1"/>
</dbReference>
<evidence type="ECO:0000256" key="6">
    <source>
        <dbReference type="ARBA" id="ARBA00022692"/>
    </source>
</evidence>
<dbReference type="InterPro" id="IPR036641">
    <property type="entry name" value="HPT_dom_sf"/>
</dbReference>
<keyword evidence="11" id="KW-0472">Membrane</keyword>
<reference evidence="18" key="1">
    <citation type="journal article" date="2019" name="Int. J. Syst. Evol. Microbiol.">
        <title>The Global Catalogue of Microorganisms (GCM) 10K type strain sequencing project: providing services to taxonomists for standard genome sequencing and annotation.</title>
        <authorList>
            <consortium name="The Broad Institute Genomics Platform"/>
            <consortium name="The Broad Institute Genome Sequencing Center for Infectious Disease"/>
            <person name="Wu L."/>
            <person name="Ma J."/>
        </authorList>
    </citation>
    <scope>NUCLEOTIDE SEQUENCE [LARGE SCALE GENOMIC DNA]</scope>
    <source>
        <strain evidence="18">JCM 17225</strain>
    </source>
</reference>
<dbReference type="InterPro" id="IPR005467">
    <property type="entry name" value="His_kinase_dom"/>
</dbReference>
<dbReference type="Gene3D" id="1.10.287.130">
    <property type="match status" value="1"/>
</dbReference>
<comment type="caution">
    <text evidence="17">The sequence shown here is derived from an EMBL/GenBank/DDBJ whole genome shotgun (WGS) entry which is preliminary data.</text>
</comment>
<dbReference type="CDD" id="cd16922">
    <property type="entry name" value="HATPase_EvgS-ArcB-TorS-like"/>
    <property type="match status" value="1"/>
</dbReference>
<dbReference type="Gene3D" id="3.30.565.10">
    <property type="entry name" value="Histidine kinase-like ATPase, C-terminal domain"/>
    <property type="match status" value="1"/>
</dbReference>
<evidence type="ECO:0000256" key="4">
    <source>
        <dbReference type="ARBA" id="ARBA00022475"/>
    </source>
</evidence>
<comment type="catalytic activity">
    <reaction evidence="1">
        <text>ATP + protein L-histidine = ADP + protein N-phospho-L-histidine.</text>
        <dbReference type="EC" id="2.7.13.3"/>
    </reaction>
</comment>
<dbReference type="InterPro" id="IPR003661">
    <property type="entry name" value="HisK_dim/P_dom"/>
</dbReference>
<comment type="subcellular location">
    <subcellularLocation>
        <location evidence="2">Cell membrane</location>
        <topology evidence="2">Multi-pass membrane protein</topology>
    </subcellularLocation>
</comment>
<dbReference type="SUPFAM" id="SSF55874">
    <property type="entry name" value="ATPase domain of HSP90 chaperone/DNA topoisomerase II/histidine kinase"/>
    <property type="match status" value="1"/>
</dbReference>
<dbReference type="SMART" id="SM00388">
    <property type="entry name" value="HisKA"/>
    <property type="match status" value="1"/>
</dbReference>
<dbReference type="InterPro" id="IPR008207">
    <property type="entry name" value="Sig_transdc_His_kin_Hpt_dom"/>
</dbReference>
<dbReference type="InterPro" id="IPR036097">
    <property type="entry name" value="HisK_dim/P_sf"/>
</dbReference>
<dbReference type="InterPro" id="IPR013656">
    <property type="entry name" value="PAS_4"/>
</dbReference>
<evidence type="ECO:0000259" key="16">
    <source>
        <dbReference type="PROSITE" id="PS50894"/>
    </source>
</evidence>
<sequence length="682" mass="74481">MPAELLGSEYAEGEIARLRAQLEAIAAGPPQPDAMQELAGVVEQLANLELEFENQQGLVMQVVNASPNLISVEDDAGRLIMVNKSYADILSWMSSRSRPEVEVDGAVAALQFPQTARTLEKPITFEESYHLQNGETRTYQTTQSPLLRSDGSCYLLTFASDITQLKQATRLAQESLQAKQDFLANMSHEIRTPLHGVMGLAGLLTKSTLTTEQADYVEMIQSSTENLLVVINDILDFAKIESGNISLEKIPFDIGKTVQDAVRSLNLKANEKGLLLRVVGTAEPLPLALGDPFRLRQVLVNLISNAIKFTRQGAITISIDASQRNGRALPVTFSVADTGMGISPEHLDQVFGSFQQANSSIARLYGGTGLGLTICKNLVELQGGHIGLCSEVDHGSCFYFTVPYTISSEPLLAEPTEVATPDLLKGLSILFAEDNAINQLIAVSMMQQWQVEVDIAHNGEEAVEKSRARKYDLVLMDIQMPKMDGTQATALLRAEGNPNANTPVVALTADAVRFNGETFKEQGFNDFLNKPYSELALYKVLARVSRRSDGTEAATEATIGASELGLHYDFKMLGKLADDSEFVRKILQMFIDRVPGQVQALLEATDRGDYKTIQREAHVLKSTFGTFNIQPEVNNLKVMEELAEARALTSEILPLATAVSKATQLFLALFVEDLAKLSPPTA</sequence>
<name>A0ABP7UNA5_9BACT</name>
<dbReference type="SMART" id="SM00448">
    <property type="entry name" value="REC"/>
    <property type="match status" value="1"/>
</dbReference>
<dbReference type="InterPro" id="IPR003594">
    <property type="entry name" value="HATPase_dom"/>
</dbReference>
<dbReference type="SUPFAM" id="SSF47226">
    <property type="entry name" value="Histidine-containing phosphotransfer domain, HPT domain"/>
    <property type="match status" value="1"/>
</dbReference>
<dbReference type="EC" id="2.7.13.3" evidence="3"/>
<dbReference type="Gene3D" id="3.40.50.2300">
    <property type="match status" value="1"/>
</dbReference>
<dbReference type="Gene3D" id="3.30.450.20">
    <property type="entry name" value="PAS domain"/>
    <property type="match status" value="1"/>
</dbReference>
<keyword evidence="18" id="KW-1185">Reference proteome</keyword>
<dbReference type="Pfam" id="PF08448">
    <property type="entry name" value="PAS_4"/>
    <property type="match status" value="1"/>
</dbReference>
<evidence type="ECO:0000256" key="8">
    <source>
        <dbReference type="ARBA" id="ARBA00022840"/>
    </source>
</evidence>
<evidence type="ECO:0000256" key="11">
    <source>
        <dbReference type="ARBA" id="ARBA00023136"/>
    </source>
</evidence>
<dbReference type="PROSITE" id="PS50110">
    <property type="entry name" value="RESPONSE_REGULATORY"/>
    <property type="match status" value="1"/>
</dbReference>
<dbReference type="EMBL" id="BAABDK010000029">
    <property type="protein sequence ID" value="GAA4048134.1"/>
    <property type="molecule type" value="Genomic_DNA"/>
</dbReference>
<evidence type="ECO:0000256" key="12">
    <source>
        <dbReference type="PROSITE-ProRule" id="PRU00110"/>
    </source>
</evidence>
<dbReference type="Pfam" id="PF00512">
    <property type="entry name" value="HisKA"/>
    <property type="match status" value="1"/>
</dbReference>
<protein>
    <recommendedName>
        <fullName evidence="3">histidine kinase</fullName>
        <ecNumber evidence="3">2.7.13.3</ecNumber>
    </recommendedName>
</protein>
<feature type="modified residue" description="4-aspartylphosphate" evidence="13">
    <location>
        <position position="477"/>
    </location>
</feature>
<dbReference type="InterPro" id="IPR036890">
    <property type="entry name" value="HATPase_C_sf"/>
</dbReference>
<keyword evidence="6" id="KW-0812">Transmembrane</keyword>
<dbReference type="InterPro" id="IPR011006">
    <property type="entry name" value="CheY-like_superfamily"/>
</dbReference>
<evidence type="ECO:0000259" key="15">
    <source>
        <dbReference type="PROSITE" id="PS50110"/>
    </source>
</evidence>
<keyword evidence="9" id="KW-1133">Transmembrane helix</keyword>
<evidence type="ECO:0000313" key="17">
    <source>
        <dbReference type="EMBL" id="GAA4048134.1"/>
    </source>
</evidence>
<accession>A0ABP7UNA5</accession>
<dbReference type="Pfam" id="PF02518">
    <property type="entry name" value="HATPase_c"/>
    <property type="match status" value="1"/>
</dbReference>
<dbReference type="InterPro" id="IPR035965">
    <property type="entry name" value="PAS-like_dom_sf"/>
</dbReference>
<dbReference type="CDD" id="cd00082">
    <property type="entry name" value="HisKA"/>
    <property type="match status" value="1"/>
</dbReference>
<evidence type="ECO:0000259" key="14">
    <source>
        <dbReference type="PROSITE" id="PS50109"/>
    </source>
</evidence>
<evidence type="ECO:0000256" key="2">
    <source>
        <dbReference type="ARBA" id="ARBA00004651"/>
    </source>
</evidence>
<evidence type="ECO:0000256" key="7">
    <source>
        <dbReference type="ARBA" id="ARBA00022741"/>
    </source>
</evidence>
<dbReference type="InterPro" id="IPR004358">
    <property type="entry name" value="Sig_transdc_His_kin-like_C"/>
</dbReference>
<keyword evidence="4" id="KW-1003">Cell membrane</keyword>
<evidence type="ECO:0000256" key="9">
    <source>
        <dbReference type="ARBA" id="ARBA00022989"/>
    </source>
</evidence>
<dbReference type="Proteomes" id="UP001501469">
    <property type="component" value="Unassembled WGS sequence"/>
</dbReference>
<dbReference type="PROSITE" id="PS50109">
    <property type="entry name" value="HIS_KIN"/>
    <property type="match status" value="1"/>
</dbReference>
<feature type="domain" description="Response regulatory" evidence="15">
    <location>
        <begin position="428"/>
        <end position="545"/>
    </location>
</feature>
<keyword evidence="5 13" id="KW-0597">Phosphoprotein</keyword>
<keyword evidence="10" id="KW-0902">Two-component regulatory system</keyword>
<organism evidence="17 18">
    <name type="scientific">Hymenobacter glaciei</name>
    <dbReference type="NCBI Taxonomy" id="877209"/>
    <lineage>
        <taxon>Bacteria</taxon>
        <taxon>Pseudomonadati</taxon>
        <taxon>Bacteroidota</taxon>
        <taxon>Cytophagia</taxon>
        <taxon>Cytophagales</taxon>
        <taxon>Hymenobacteraceae</taxon>
        <taxon>Hymenobacter</taxon>
    </lineage>
</organism>
<dbReference type="InterPro" id="IPR001789">
    <property type="entry name" value="Sig_transdc_resp-reg_receiver"/>
</dbReference>
<gene>
    <name evidence="17" type="ORF">GCM10022409_38150</name>
</gene>
<dbReference type="Gene3D" id="1.20.120.160">
    <property type="entry name" value="HPT domain"/>
    <property type="match status" value="1"/>
</dbReference>
<evidence type="ECO:0000256" key="1">
    <source>
        <dbReference type="ARBA" id="ARBA00000085"/>
    </source>
</evidence>
<dbReference type="PROSITE" id="PS50894">
    <property type="entry name" value="HPT"/>
    <property type="match status" value="1"/>
</dbReference>
<feature type="domain" description="HPt" evidence="16">
    <location>
        <begin position="579"/>
        <end position="670"/>
    </location>
</feature>
<proteinExistence type="predicted"/>
<dbReference type="SUPFAM" id="SSF55785">
    <property type="entry name" value="PYP-like sensor domain (PAS domain)"/>
    <property type="match status" value="1"/>
</dbReference>
<dbReference type="Pfam" id="PF00072">
    <property type="entry name" value="Response_reg"/>
    <property type="match status" value="1"/>
</dbReference>